<sequence>MRGTARRRTSAGPPAGEDHRSGGRPADLTPESTLTSTSRTAPTPPTASEAATERRSTEPVTPAPAAADRFVHWRAAGVSVVLALDPVGGLLPQVVHWGADLGDLDARDLAALALAAVPSVGDHPTDVVRQLTPLPEHARGWVGRPGLEGSRAGRDWSPTLRLRDQDVTTAGDGTARLTARAGDPVARLEVLLELELTPSGLLRTRAQVTNTDGVEPYRLDALRLVLPVPPEAGELLDFTGRHTLERVPQRTPFAAGLHAREVRTGRTGLDAVHLLCAGTPGFSSRAGEVWAVHLGWSGNQVHDAERLHNGARVLGAGELLLAGEVELAPGAAYRSPWLYASHGQGLDAVAGRFHAWLRARPDHPARPRPVTLNTWEAVYFDHDVERLTGLAGIAARLGIERFVLDDGWFGSRRDDTSGLGDWRVSADVWPDGLHPLVDRVRELGMEFGLWVEPEMVNLDSELARAHPEWLFSAGGRVGDPSRNQHVLDLAHPEAHEHVRSHLQALLDEYAIAYLKWDHNRYLVDAGHTPGGEPGVHAQTRATYRLLDELRAANPGLEIESCASGGGRVDLGILQRTDRVWASDTNDALERQGIQRWTQLLLPPELVGTPVGPPRSHTTGRTHDLSFRAGTALWGHMGVEWDLAAASPGEQEELAAWIALHKQLRPLLHTGTVVNGDHPDPHVQVHGVVVPGHDDALYALVAVGRSVTWPPGPARLPGLHPDRRYRVRLQPPGTDTGGGWPGLPPWCADDAGVVLTGRSLALAGLQVPPMHPEHVLLVRATAVTED</sequence>
<dbReference type="InterPro" id="IPR017853">
    <property type="entry name" value="GH"/>
</dbReference>
<dbReference type="Gene3D" id="2.70.98.60">
    <property type="entry name" value="alpha-galactosidase from lactobacil brevis"/>
    <property type="match status" value="1"/>
</dbReference>
<evidence type="ECO:0000256" key="5">
    <source>
        <dbReference type="SAM" id="MobiDB-lite"/>
    </source>
</evidence>
<reference evidence="8" key="1">
    <citation type="submission" date="2016-10" db="EMBL/GenBank/DDBJ databases">
        <authorList>
            <person name="Varghese N."/>
            <person name="Submissions S."/>
        </authorList>
    </citation>
    <scope>NUCLEOTIDE SEQUENCE [LARGE SCALE GENOMIC DNA]</scope>
    <source>
        <strain evidence="8">DSM 43161</strain>
    </source>
</reference>
<keyword evidence="4" id="KW-0326">Glycosidase</keyword>
<dbReference type="SUPFAM" id="SSF51445">
    <property type="entry name" value="(Trans)glycosidases"/>
    <property type="match status" value="1"/>
</dbReference>
<feature type="region of interest" description="Disordered" evidence="5">
    <location>
        <begin position="1"/>
        <end position="63"/>
    </location>
</feature>
<dbReference type="EMBL" id="FOWE01000001">
    <property type="protein sequence ID" value="SFN87380.1"/>
    <property type="molecule type" value="Genomic_DNA"/>
</dbReference>
<dbReference type="GO" id="GO:0016052">
    <property type="term" value="P:carbohydrate catabolic process"/>
    <property type="evidence" value="ECO:0007669"/>
    <property type="project" value="InterPro"/>
</dbReference>
<dbReference type="InterPro" id="IPR038417">
    <property type="entry name" value="Alpga-gal_N_sf"/>
</dbReference>
<dbReference type="AlphaFoldDB" id="A0A1I5CK28"/>
<dbReference type="RefSeq" id="WP_083426938.1">
    <property type="nucleotide sequence ID" value="NZ_FOWE01000001.1"/>
</dbReference>
<dbReference type="PANTHER" id="PTHR43053">
    <property type="entry name" value="GLYCOSIDASE FAMILY 31"/>
    <property type="match status" value="1"/>
</dbReference>
<dbReference type="InterPro" id="IPR013785">
    <property type="entry name" value="Aldolase_TIM"/>
</dbReference>
<name>A0A1I5CK28_9ACTN</name>
<evidence type="ECO:0000313" key="7">
    <source>
        <dbReference type="EMBL" id="SFN87380.1"/>
    </source>
</evidence>
<proteinExistence type="predicted"/>
<organism evidence="7 8">
    <name type="scientific">Geodermatophilus obscurus</name>
    <dbReference type="NCBI Taxonomy" id="1861"/>
    <lineage>
        <taxon>Bacteria</taxon>
        <taxon>Bacillati</taxon>
        <taxon>Actinomycetota</taxon>
        <taxon>Actinomycetes</taxon>
        <taxon>Geodermatophilales</taxon>
        <taxon>Geodermatophilaceae</taxon>
        <taxon>Geodermatophilus</taxon>
    </lineage>
</organism>
<dbReference type="InterPro" id="IPR050985">
    <property type="entry name" value="Alpha-glycosidase_related"/>
</dbReference>
<comment type="catalytic activity">
    <reaction evidence="1">
        <text>Hydrolysis of terminal, non-reducing alpha-D-galactose residues in alpha-D-galactosides, including galactose oligosaccharides, galactomannans and galactolipids.</text>
        <dbReference type="EC" id="3.2.1.22"/>
    </reaction>
</comment>
<dbReference type="GO" id="GO:0004557">
    <property type="term" value="F:alpha-galactosidase activity"/>
    <property type="evidence" value="ECO:0007669"/>
    <property type="project" value="UniProtKB-EC"/>
</dbReference>
<dbReference type="InterPro" id="IPR002252">
    <property type="entry name" value="Glyco_hydro_36"/>
</dbReference>
<dbReference type="InterPro" id="IPR031704">
    <property type="entry name" value="Glyco_hydro_36_N"/>
</dbReference>
<keyword evidence="8" id="KW-1185">Reference proteome</keyword>
<dbReference type="OrthoDB" id="9758822at2"/>
<evidence type="ECO:0000256" key="3">
    <source>
        <dbReference type="ARBA" id="ARBA00022801"/>
    </source>
</evidence>
<dbReference type="PANTHER" id="PTHR43053:SF3">
    <property type="entry name" value="ALPHA-GALACTOSIDASE C-RELATED"/>
    <property type="match status" value="1"/>
</dbReference>
<feature type="domain" description="Glycosyl hydrolase family 36 N-terminal" evidence="6">
    <location>
        <begin position="91"/>
        <end position="328"/>
    </location>
</feature>
<accession>A0A1I5CK28</accession>
<evidence type="ECO:0000313" key="8">
    <source>
        <dbReference type="Proteomes" id="UP000183642"/>
    </source>
</evidence>
<evidence type="ECO:0000256" key="2">
    <source>
        <dbReference type="ARBA" id="ARBA00012755"/>
    </source>
</evidence>
<dbReference type="EC" id="3.2.1.22" evidence="2"/>
<evidence type="ECO:0000259" key="6">
    <source>
        <dbReference type="Pfam" id="PF16875"/>
    </source>
</evidence>
<dbReference type="FunFam" id="3.20.20.70:FF:000118">
    <property type="entry name" value="Alpha-galactosidase"/>
    <property type="match status" value="1"/>
</dbReference>
<dbReference type="Pfam" id="PF16875">
    <property type="entry name" value="Glyco_hydro_36N"/>
    <property type="match status" value="1"/>
</dbReference>
<gene>
    <name evidence="7" type="ORF">SAMN05660359_00368</name>
</gene>
<dbReference type="Proteomes" id="UP000183642">
    <property type="component" value="Unassembled WGS sequence"/>
</dbReference>
<dbReference type="Gene3D" id="3.20.20.70">
    <property type="entry name" value="Aldolase class I"/>
    <property type="match status" value="1"/>
</dbReference>
<dbReference type="InterPro" id="IPR000111">
    <property type="entry name" value="Glyco_hydro_27/36_CS"/>
</dbReference>
<dbReference type="PROSITE" id="PS00512">
    <property type="entry name" value="ALPHA_GALACTOSIDASE"/>
    <property type="match status" value="1"/>
</dbReference>
<feature type="compositionally biased region" description="Low complexity" evidence="5">
    <location>
        <begin position="32"/>
        <end position="50"/>
    </location>
</feature>
<dbReference type="PRINTS" id="PR00743">
    <property type="entry name" value="GLHYDRLASE36"/>
</dbReference>
<dbReference type="Pfam" id="PF02065">
    <property type="entry name" value="Melibiase"/>
    <property type="match status" value="1"/>
</dbReference>
<dbReference type="CDD" id="cd14791">
    <property type="entry name" value="GH36"/>
    <property type="match status" value="1"/>
</dbReference>
<keyword evidence="3" id="KW-0378">Hydrolase</keyword>
<evidence type="ECO:0000256" key="4">
    <source>
        <dbReference type="ARBA" id="ARBA00023295"/>
    </source>
</evidence>
<protein>
    <recommendedName>
        <fullName evidence="2">alpha-galactosidase</fullName>
        <ecNumber evidence="2">3.2.1.22</ecNumber>
    </recommendedName>
</protein>
<evidence type="ECO:0000256" key="1">
    <source>
        <dbReference type="ARBA" id="ARBA00001255"/>
    </source>
</evidence>